<sequence>MEHTEAPCQKHLYKHKTQCLCKPEEQCQENLCDPTNSSYKCNECSACFSRYTLLTAHQKKHREGPPYICDDCSHSFENEDDWLDHKEVGCTAKDVKRMQSQRLYYDVRWKNACNRVREEKRHKCHHCSKSFKSVATRNDHERNIHKGLRPHNCDECGKQFYRKFNLAVHKRKHSSDRPYECKICHKRFKASVNVKIHMEIHSDRKPYMCENCGKVFKTLTVLEGHRTIHTGEAKFMCTVCGKCYRYRASLFIHMRTHTGQRPFNCTHCSASFMVKSHLTEHLRIHTGERPFECEFCSARFSRSISLKKHLKSHIRAGLEINLDRAMYNAKIQAHITPRESCLVASDDLQMIPKVPHDIKDSKFVLKKKHDSIKSFKESIILYTDLAKEEEALLVTLTSIGDGSTCVHKINRLVTLSNRSQESIIKIKNSEEVSSISQDQEVLLMNSFENNERFHFADLPQVGNSQEDVDTLPVMCLPDTSCSRNATEEPVIPDHLSNYECYTEKASIDSQLCSEWIVPQNVINNAVPRSDAISDLCPTSVQQEDMQIYGMDSVRQESIITFSSATEIEYVDSEYSGKTTGTSLNNISFKNEEEILMDNKIKTILLNQDISIVSDINSGDGEKPSNTSQLLAQLDESQTAHAPHGNTTVRRHKNKRKPLRKCRYCDVSYRYVTLLEAHEAKHELQTKQSVISVSENESGKMSTGHRVPPSQQQHYLYQSTSQEDLPFKCEKCNSSFSFRSELRNHVKLHSRKYSFTCKKCHQAFQQEIFLVKHQCGRSFQNVLTTSHVGQSAQDIPEIAKKKSENELKFKCDKCEKEFFKEFIFKVHYRKHSGKRPFKCKDCKMMFISATHRRVHRRIHTGERPYICKRCNKAFRYRKKFLHHIKICQEVEVMETGSYRGNQNEMTNLKSSGNVSDIKVCETVAPPRNNFSLHRIKEEPKEEYHIKPELQKTEERCSIKMEEHVDIFDVSVIRHEKSLCVKQESSSGVHHLHDKETENVQTNRDITDELQICESSETVDDVHVEVPLEFQIQKKKFEGLLRCSHCPKVFRFQSTLNTHERSHTGEKPFGCSVCEKSFSKKSNMIIHMRVHTGERPFLCDHCGKYFTYKYSLNAHKRLHTQERPFICGVCGKSFRYEASRHVHLKRHAGDKAFKCDLCPKAFVTKIDMEDHRRRHTGEKPYRCEHCDRKFAVRHHLTEHRRLHTGEKPFKCQYCTITFAQPRSQKIHMQKHLKMLGQFL</sequence>
<evidence type="ECO:0000256" key="7">
    <source>
        <dbReference type="ARBA" id="ARBA00022833"/>
    </source>
</evidence>
<feature type="domain" description="C2H2-type" evidence="14">
    <location>
        <begin position="263"/>
        <end position="290"/>
    </location>
</feature>
<keyword evidence="6 13" id="KW-0863">Zinc-finger</keyword>
<feature type="domain" description="C2H2-type" evidence="14">
    <location>
        <begin position="754"/>
        <end position="791"/>
    </location>
</feature>
<protein>
    <recommendedName>
        <fullName evidence="14">C2H2-type domain-containing protein</fullName>
    </recommendedName>
</protein>
<feature type="domain" description="C2H2-type" evidence="14">
    <location>
        <begin position="1123"/>
        <end position="1150"/>
    </location>
</feature>
<keyword evidence="16" id="KW-1185">Reference proteome</keyword>
<evidence type="ECO:0000256" key="1">
    <source>
        <dbReference type="ARBA" id="ARBA00004123"/>
    </source>
</evidence>
<evidence type="ECO:0000256" key="8">
    <source>
        <dbReference type="ARBA" id="ARBA00022843"/>
    </source>
</evidence>
<evidence type="ECO:0000256" key="12">
    <source>
        <dbReference type="ARBA" id="ARBA00023242"/>
    </source>
</evidence>
<accession>A0AAW0WIF2</accession>
<dbReference type="FunFam" id="3.30.160.60:FF:000110">
    <property type="entry name" value="Zinc finger protein-like"/>
    <property type="match status" value="1"/>
</dbReference>
<dbReference type="GO" id="GO:0003690">
    <property type="term" value="F:double-stranded DNA binding"/>
    <property type="evidence" value="ECO:0007669"/>
    <property type="project" value="UniProtKB-ARBA"/>
</dbReference>
<keyword evidence="12" id="KW-0539">Nucleus</keyword>
<dbReference type="FunFam" id="3.30.160.60:FF:000624">
    <property type="entry name" value="zinc finger protein 697"/>
    <property type="match status" value="1"/>
</dbReference>
<feature type="domain" description="C2H2-type" evidence="14">
    <location>
        <begin position="808"/>
        <end position="835"/>
    </location>
</feature>
<dbReference type="GO" id="GO:0003682">
    <property type="term" value="F:chromatin binding"/>
    <property type="evidence" value="ECO:0007669"/>
    <property type="project" value="UniProtKB-ARBA"/>
</dbReference>
<dbReference type="FunFam" id="3.30.160.60:FF:001370">
    <property type="entry name" value="Zinc finger protein"/>
    <property type="match status" value="1"/>
</dbReference>
<dbReference type="FunFam" id="3.30.160.60:FF:000690">
    <property type="entry name" value="Zinc finger protein 354C"/>
    <property type="match status" value="1"/>
</dbReference>
<feature type="domain" description="C2H2-type" evidence="14">
    <location>
        <begin position="291"/>
        <end position="313"/>
    </location>
</feature>
<keyword evidence="7" id="KW-0862">Zinc</keyword>
<dbReference type="Gene3D" id="3.30.160.60">
    <property type="entry name" value="Classic Zinc Finger"/>
    <property type="match status" value="19"/>
</dbReference>
<keyword evidence="10" id="KW-0238">DNA-binding</keyword>
<dbReference type="PROSITE" id="PS50157">
    <property type="entry name" value="ZINC_FINGER_C2H2_2"/>
    <property type="match status" value="19"/>
</dbReference>
<keyword evidence="9" id="KW-0805">Transcription regulation</keyword>
<dbReference type="Proteomes" id="UP001445076">
    <property type="component" value="Unassembled WGS sequence"/>
</dbReference>
<comment type="similarity">
    <text evidence="2">Belongs to the krueppel C2H2-type zinc-finger protein family.</text>
</comment>
<name>A0AAW0WIF2_CHEQU</name>
<dbReference type="FunFam" id="3.30.160.60:FF:000446">
    <property type="entry name" value="Zinc finger protein"/>
    <property type="match status" value="2"/>
</dbReference>
<dbReference type="InterPro" id="IPR050331">
    <property type="entry name" value="Zinc_finger"/>
</dbReference>
<feature type="domain" description="C2H2-type" evidence="14">
    <location>
        <begin position="1067"/>
        <end position="1094"/>
    </location>
</feature>
<evidence type="ECO:0000256" key="3">
    <source>
        <dbReference type="ARBA" id="ARBA00022499"/>
    </source>
</evidence>
<feature type="domain" description="C2H2-type" evidence="14">
    <location>
        <begin position="151"/>
        <end position="178"/>
    </location>
</feature>
<feature type="domain" description="C2H2-type" evidence="14">
    <location>
        <begin position="207"/>
        <end position="234"/>
    </location>
</feature>
<keyword evidence="3" id="KW-1017">Isopeptide bond</keyword>
<evidence type="ECO:0000256" key="13">
    <source>
        <dbReference type="PROSITE-ProRule" id="PRU00042"/>
    </source>
</evidence>
<organism evidence="15 16">
    <name type="scientific">Cherax quadricarinatus</name>
    <name type="common">Australian red claw crayfish</name>
    <dbReference type="NCBI Taxonomy" id="27406"/>
    <lineage>
        <taxon>Eukaryota</taxon>
        <taxon>Metazoa</taxon>
        <taxon>Ecdysozoa</taxon>
        <taxon>Arthropoda</taxon>
        <taxon>Crustacea</taxon>
        <taxon>Multicrustacea</taxon>
        <taxon>Malacostraca</taxon>
        <taxon>Eumalacostraca</taxon>
        <taxon>Eucarida</taxon>
        <taxon>Decapoda</taxon>
        <taxon>Pleocyemata</taxon>
        <taxon>Astacidea</taxon>
        <taxon>Parastacoidea</taxon>
        <taxon>Parastacidae</taxon>
        <taxon>Cherax</taxon>
    </lineage>
</organism>
<dbReference type="InterPro" id="IPR013087">
    <property type="entry name" value="Znf_C2H2_type"/>
</dbReference>
<keyword evidence="11" id="KW-0804">Transcription</keyword>
<proteinExistence type="inferred from homology"/>
<dbReference type="PROSITE" id="PS00028">
    <property type="entry name" value="ZINC_FINGER_C2H2_1"/>
    <property type="match status" value="19"/>
</dbReference>
<feature type="domain" description="C2H2-type" evidence="14">
    <location>
        <begin position="122"/>
        <end position="150"/>
    </location>
</feature>
<keyword evidence="8" id="KW-0832">Ubl conjugation</keyword>
<evidence type="ECO:0000313" key="15">
    <source>
        <dbReference type="EMBL" id="KAK8725924.1"/>
    </source>
</evidence>
<feature type="domain" description="C2H2-type" evidence="14">
    <location>
        <begin position="1151"/>
        <end position="1178"/>
    </location>
</feature>
<comment type="subcellular location">
    <subcellularLocation>
        <location evidence="1">Nucleus</location>
    </subcellularLocation>
</comment>
<dbReference type="AlphaFoldDB" id="A0AAW0WIF2"/>
<evidence type="ECO:0000259" key="14">
    <source>
        <dbReference type="PROSITE" id="PS50157"/>
    </source>
</evidence>
<dbReference type="Pfam" id="PF13912">
    <property type="entry name" value="zf-C2H2_6"/>
    <property type="match status" value="1"/>
</dbReference>
<dbReference type="EMBL" id="JARKIK010000081">
    <property type="protein sequence ID" value="KAK8725924.1"/>
    <property type="molecule type" value="Genomic_DNA"/>
</dbReference>
<dbReference type="SMART" id="SM00355">
    <property type="entry name" value="ZnF_C2H2"/>
    <property type="match status" value="22"/>
</dbReference>
<dbReference type="FunFam" id="3.30.160.60:FF:000012">
    <property type="entry name" value="RB-associated KRAB zinc finger protein-like"/>
    <property type="match status" value="1"/>
</dbReference>
<feature type="domain" description="C2H2-type" evidence="14">
    <location>
        <begin position="1095"/>
        <end position="1122"/>
    </location>
</feature>
<feature type="domain" description="C2H2-type" evidence="14">
    <location>
        <begin position="39"/>
        <end position="66"/>
    </location>
</feature>
<evidence type="ECO:0000256" key="6">
    <source>
        <dbReference type="ARBA" id="ARBA00022771"/>
    </source>
</evidence>
<dbReference type="FunFam" id="3.30.160.60:FF:000358">
    <property type="entry name" value="zinc finger protein 24"/>
    <property type="match status" value="1"/>
</dbReference>
<dbReference type="PANTHER" id="PTHR16515:SF66">
    <property type="entry name" value="C2H2-TYPE DOMAIN-CONTAINING PROTEIN"/>
    <property type="match status" value="1"/>
</dbReference>
<dbReference type="GO" id="GO:0005634">
    <property type="term" value="C:nucleus"/>
    <property type="evidence" value="ECO:0007669"/>
    <property type="project" value="UniProtKB-SubCell"/>
</dbReference>
<keyword evidence="5" id="KW-0677">Repeat</keyword>
<feature type="domain" description="C2H2-type" evidence="14">
    <location>
        <begin position="1179"/>
        <end position="1206"/>
    </location>
</feature>
<dbReference type="FunFam" id="3.30.160.60:FF:002343">
    <property type="entry name" value="Zinc finger protein 33A"/>
    <property type="match status" value="1"/>
</dbReference>
<dbReference type="SUPFAM" id="SSF57667">
    <property type="entry name" value="beta-beta-alpha zinc fingers"/>
    <property type="match status" value="12"/>
</dbReference>
<feature type="domain" description="C2H2-type" evidence="14">
    <location>
        <begin position="836"/>
        <end position="863"/>
    </location>
</feature>
<evidence type="ECO:0000256" key="9">
    <source>
        <dbReference type="ARBA" id="ARBA00023015"/>
    </source>
</evidence>
<gene>
    <name evidence="15" type="ORF">OTU49_010556</name>
</gene>
<feature type="domain" description="C2H2-type" evidence="14">
    <location>
        <begin position="235"/>
        <end position="262"/>
    </location>
</feature>
<evidence type="ECO:0000256" key="4">
    <source>
        <dbReference type="ARBA" id="ARBA00022723"/>
    </source>
</evidence>
<dbReference type="InterPro" id="IPR036236">
    <property type="entry name" value="Znf_C2H2_sf"/>
</dbReference>
<dbReference type="GO" id="GO:0006355">
    <property type="term" value="P:regulation of DNA-templated transcription"/>
    <property type="evidence" value="ECO:0007669"/>
    <property type="project" value="UniProtKB-ARBA"/>
</dbReference>
<dbReference type="PANTHER" id="PTHR16515">
    <property type="entry name" value="PR DOMAIN ZINC FINGER PROTEIN"/>
    <property type="match status" value="1"/>
</dbReference>
<dbReference type="GO" id="GO:0008270">
    <property type="term" value="F:zinc ion binding"/>
    <property type="evidence" value="ECO:0007669"/>
    <property type="project" value="UniProtKB-KW"/>
</dbReference>
<evidence type="ECO:0000256" key="10">
    <source>
        <dbReference type="ARBA" id="ARBA00023125"/>
    </source>
</evidence>
<evidence type="ECO:0000256" key="11">
    <source>
        <dbReference type="ARBA" id="ARBA00023163"/>
    </source>
</evidence>
<evidence type="ECO:0000256" key="5">
    <source>
        <dbReference type="ARBA" id="ARBA00022737"/>
    </source>
</evidence>
<evidence type="ECO:0000256" key="2">
    <source>
        <dbReference type="ARBA" id="ARBA00006991"/>
    </source>
</evidence>
<feature type="domain" description="C2H2-type" evidence="14">
    <location>
        <begin position="179"/>
        <end position="206"/>
    </location>
</feature>
<dbReference type="FunFam" id="3.30.160.60:FF:002169">
    <property type="entry name" value="Zgc:174573"/>
    <property type="match status" value="1"/>
</dbReference>
<comment type="caution">
    <text evidence="15">The sequence shown here is derived from an EMBL/GenBank/DDBJ whole genome shotgun (WGS) entry which is preliminary data.</text>
</comment>
<dbReference type="Pfam" id="PF00096">
    <property type="entry name" value="zf-C2H2"/>
    <property type="match status" value="11"/>
</dbReference>
<feature type="domain" description="C2H2-type" evidence="14">
    <location>
        <begin position="864"/>
        <end position="885"/>
    </location>
</feature>
<reference evidence="15 16" key="1">
    <citation type="journal article" date="2024" name="BMC Genomics">
        <title>Genome assembly of redclaw crayfish (Cherax quadricarinatus) provides insights into its immune adaptation and hypoxia tolerance.</title>
        <authorList>
            <person name="Liu Z."/>
            <person name="Zheng J."/>
            <person name="Li H."/>
            <person name="Fang K."/>
            <person name="Wang S."/>
            <person name="He J."/>
            <person name="Zhou D."/>
            <person name="Weng S."/>
            <person name="Chi M."/>
            <person name="Gu Z."/>
            <person name="He J."/>
            <person name="Li F."/>
            <person name="Wang M."/>
        </authorList>
    </citation>
    <scope>NUCLEOTIDE SEQUENCE [LARGE SCALE GENOMIC DNA]</scope>
    <source>
        <strain evidence="15">ZL_2023a</strain>
    </source>
</reference>
<evidence type="ECO:0000313" key="16">
    <source>
        <dbReference type="Proteomes" id="UP001445076"/>
    </source>
</evidence>
<feature type="domain" description="C2H2-type" evidence="14">
    <location>
        <begin position="726"/>
        <end position="753"/>
    </location>
</feature>
<dbReference type="FunFam" id="3.30.160.60:FF:000065">
    <property type="entry name" value="B-cell CLL/lymphoma 6, member B"/>
    <property type="match status" value="2"/>
</dbReference>
<keyword evidence="4" id="KW-0479">Metal-binding</keyword>
<feature type="domain" description="C2H2-type" evidence="14">
    <location>
        <begin position="1039"/>
        <end position="1066"/>
    </location>
</feature>
<dbReference type="FunFam" id="3.30.160.60:FF:000688">
    <property type="entry name" value="zinc finger protein 197 isoform X1"/>
    <property type="match status" value="1"/>
</dbReference>